<dbReference type="RefSeq" id="WP_155932126.1">
    <property type="nucleotide sequence ID" value="NZ_WODC01000001.1"/>
</dbReference>
<protein>
    <submittedName>
        <fullName evidence="2">Restriction endonuclease</fullName>
    </submittedName>
</protein>
<keyword evidence="2" id="KW-0255">Endonuclease</keyword>
<evidence type="ECO:0000313" key="3">
    <source>
        <dbReference type="Proteomes" id="UP000461162"/>
    </source>
</evidence>
<dbReference type="AlphaFoldDB" id="A0A7K1KKC9"/>
<name>A0A7K1KKC9_9BACT</name>
<reference evidence="2 3" key="1">
    <citation type="submission" date="2019-11" db="EMBL/GenBank/DDBJ databases">
        <title>Pseudodesulfovibrio alkaliphilus, sp. nov., an alkaliphilic sulfate-reducing bacteria from mud volcano of Taman peninsula, Russia.</title>
        <authorList>
            <person name="Frolova A."/>
            <person name="Merkel A.Y."/>
            <person name="Slobodkin A.I."/>
        </authorList>
    </citation>
    <scope>NUCLEOTIDE SEQUENCE [LARGE SCALE GENOMIC DNA]</scope>
    <source>
        <strain evidence="2 3">F-1</strain>
    </source>
</reference>
<dbReference type="Proteomes" id="UP000461162">
    <property type="component" value="Unassembled WGS sequence"/>
</dbReference>
<accession>A0A7K1KKC9</accession>
<dbReference type="Pfam" id="PF13588">
    <property type="entry name" value="HSDR_N_2"/>
    <property type="match status" value="1"/>
</dbReference>
<proteinExistence type="predicted"/>
<dbReference type="PIRSF" id="PIRSF035009">
    <property type="entry name" value="UCP035009_HSDR_N"/>
    <property type="match status" value="1"/>
</dbReference>
<organism evidence="2 3">
    <name type="scientific">Pseudodesulfovibrio alkaliphilus</name>
    <dbReference type="NCBI Taxonomy" id="2661613"/>
    <lineage>
        <taxon>Bacteria</taxon>
        <taxon>Pseudomonadati</taxon>
        <taxon>Thermodesulfobacteriota</taxon>
        <taxon>Desulfovibrionia</taxon>
        <taxon>Desulfovibrionales</taxon>
        <taxon>Desulfovibrionaceae</taxon>
    </lineage>
</organism>
<evidence type="ECO:0000313" key="2">
    <source>
        <dbReference type="EMBL" id="MUM76515.1"/>
    </source>
</evidence>
<sequence>MDFAERLHSLAARIQEHSHMLSNEEMTKNALVLPFLQTLGYDPFNPQEIFPEYTADIGVKKGEKVDFAVMRDGKPIMLIECKSSKLDLRKINPTQLLRYYQVTPSARIGVLTNGIQYQFFTDLDRANIMDDKPYMVLDFNSPEESLVQELKKLTKTQFDIEKTVSAASELKYTRAIRRLFSEEMQAPSDEFVRLFACKVYSGKLMPAVRQKFTELVKKAISIYINEVINDRLKSAMITESDEDIDDIQDVEVQEEGSGIITTEDEIEAFYIVKSILREVVSPERVAMRDTKSYCGVLLDDNNRKPLCRFHFNRSQYYLGIVVNAEKAMERVPIAELDDIYAYSDRLKATPLFYE</sequence>
<keyword evidence="2" id="KW-0378">Hydrolase</keyword>
<dbReference type="InterPro" id="IPR029464">
    <property type="entry name" value="HSDR_N"/>
</dbReference>
<keyword evidence="2" id="KW-0540">Nuclease</keyword>
<dbReference type="GO" id="GO:0004519">
    <property type="term" value="F:endonuclease activity"/>
    <property type="evidence" value="ECO:0007669"/>
    <property type="project" value="UniProtKB-KW"/>
</dbReference>
<evidence type="ECO:0000259" key="1">
    <source>
        <dbReference type="Pfam" id="PF13588"/>
    </source>
</evidence>
<gene>
    <name evidence="2" type="ORF">GKC30_02575</name>
</gene>
<keyword evidence="3" id="KW-1185">Reference proteome</keyword>
<dbReference type="EMBL" id="WODC01000001">
    <property type="protein sequence ID" value="MUM76515.1"/>
    <property type="molecule type" value="Genomic_DNA"/>
</dbReference>
<comment type="caution">
    <text evidence="2">The sequence shown here is derived from an EMBL/GenBank/DDBJ whole genome shotgun (WGS) entry which is preliminary data.</text>
</comment>
<dbReference type="InterPro" id="IPR017035">
    <property type="entry name" value="UCP035009_HsdR_All3000-type"/>
</dbReference>
<feature type="domain" description="Type I restriction enzyme R protein N-terminal" evidence="1">
    <location>
        <begin position="24"/>
        <end position="121"/>
    </location>
</feature>